<keyword evidence="5 7" id="KW-1133">Transmembrane helix</keyword>
<dbReference type="RefSeq" id="WP_003788723.1">
    <property type="nucleotide sequence ID" value="NZ_CP091518.1"/>
</dbReference>
<feature type="transmembrane region" description="Helical" evidence="7">
    <location>
        <begin position="240"/>
        <end position="270"/>
    </location>
</feature>
<evidence type="ECO:0000313" key="8">
    <source>
        <dbReference type="EMBL" id="SQH24491.1"/>
    </source>
</evidence>
<name>A0AAX2J2Q9_KINKI</name>
<sequence>MWLSLKSSLHRIAQTKSSRFLLFLVHRFGEAGISQTAGSLTFTTLLALIPLLTVMLVVITAFPMFGDVSASFMDFVHRTIVPSGASAVASYLDEFKMQAGKMTTIGVLAMMVTSIMLIHTIDATFNRIWRVQKQRSMLVRLPVYWGLLTLGPIFVGVSLSASASLLHFGQAVEPNWFTSSLQSLGQIVLNALILLLFYYGVPNCYVPLRDAAIGASVASVLFTLAKYGFGLYISNFNSYALIYGAFAAIPIFLIWLNLVWTIILGGALIAASIGDWQSVPPEQQPNHSFNYAVDLLLLLTQAQTQGKALKIRELQQQTALNRPQLTHLLNQLAQRDYVAHSEKGWLLQTAPNRILLSDLFPLFVYDHAHASHTELQRVMAQCTQPLNMSLADLHRAATEKSGYGGDTPCS</sequence>
<evidence type="ECO:0000256" key="7">
    <source>
        <dbReference type="HAMAP-Rule" id="MF_00672"/>
    </source>
</evidence>
<evidence type="ECO:0000256" key="2">
    <source>
        <dbReference type="ARBA" id="ARBA00022475"/>
    </source>
</evidence>
<dbReference type="GeneID" id="93261988"/>
<evidence type="ECO:0000256" key="5">
    <source>
        <dbReference type="ARBA" id="ARBA00022989"/>
    </source>
</evidence>
<keyword evidence="2 7" id="KW-1003">Cell membrane</keyword>
<keyword evidence="4 7" id="KW-0812">Transmembrane</keyword>
<evidence type="ECO:0000256" key="3">
    <source>
        <dbReference type="ARBA" id="ARBA00022519"/>
    </source>
</evidence>
<dbReference type="AlphaFoldDB" id="A0AAX2J2Q9"/>
<organism evidence="8 9">
    <name type="scientific">Kingella kingae</name>
    <dbReference type="NCBI Taxonomy" id="504"/>
    <lineage>
        <taxon>Bacteria</taxon>
        <taxon>Pseudomonadati</taxon>
        <taxon>Pseudomonadota</taxon>
        <taxon>Betaproteobacteria</taxon>
        <taxon>Neisseriales</taxon>
        <taxon>Neisseriaceae</taxon>
        <taxon>Kingella</taxon>
    </lineage>
</organism>
<comment type="similarity">
    <text evidence="7">Belongs to the UPF0761 family.</text>
</comment>
<dbReference type="GO" id="GO:0005886">
    <property type="term" value="C:plasma membrane"/>
    <property type="evidence" value="ECO:0007669"/>
    <property type="project" value="UniProtKB-SubCell"/>
</dbReference>
<feature type="transmembrane region" description="Helical" evidence="7">
    <location>
        <begin position="213"/>
        <end position="234"/>
    </location>
</feature>
<evidence type="ECO:0000256" key="1">
    <source>
        <dbReference type="ARBA" id="ARBA00004651"/>
    </source>
</evidence>
<feature type="transmembrane region" description="Helical" evidence="7">
    <location>
        <begin position="45"/>
        <end position="65"/>
    </location>
</feature>
<evidence type="ECO:0000313" key="9">
    <source>
        <dbReference type="Proteomes" id="UP000248598"/>
    </source>
</evidence>
<evidence type="ECO:0000256" key="4">
    <source>
        <dbReference type="ARBA" id="ARBA00022692"/>
    </source>
</evidence>
<dbReference type="Gene3D" id="1.10.10.10">
    <property type="entry name" value="Winged helix-like DNA-binding domain superfamily/Winged helix DNA-binding domain"/>
    <property type="match status" value="1"/>
</dbReference>
<dbReference type="NCBIfam" id="TIGR00765">
    <property type="entry name" value="yihY_not_rbn"/>
    <property type="match status" value="1"/>
</dbReference>
<keyword evidence="6 7" id="KW-0472">Membrane</keyword>
<dbReference type="InterPro" id="IPR023679">
    <property type="entry name" value="UPF0761_bac"/>
</dbReference>
<dbReference type="PANTHER" id="PTHR30213:SF0">
    <property type="entry name" value="UPF0761 MEMBRANE PROTEIN YIHY"/>
    <property type="match status" value="1"/>
</dbReference>
<dbReference type="Proteomes" id="UP000248598">
    <property type="component" value="Chromosome 1"/>
</dbReference>
<feature type="transmembrane region" description="Helical" evidence="7">
    <location>
        <begin position="142"/>
        <end position="163"/>
    </location>
</feature>
<feature type="transmembrane region" description="Helical" evidence="7">
    <location>
        <begin position="183"/>
        <end position="201"/>
    </location>
</feature>
<dbReference type="EMBL" id="LS483426">
    <property type="protein sequence ID" value="SQH24491.1"/>
    <property type="molecule type" value="Genomic_DNA"/>
</dbReference>
<reference evidence="8 9" key="1">
    <citation type="submission" date="2018-06" db="EMBL/GenBank/DDBJ databases">
        <authorList>
            <consortium name="Pathogen Informatics"/>
            <person name="Doyle S."/>
        </authorList>
    </citation>
    <scope>NUCLEOTIDE SEQUENCE [LARGE SCALE GENOMIC DNA]</scope>
    <source>
        <strain evidence="8 9">NCTC10529</strain>
    </source>
</reference>
<evidence type="ECO:0000256" key="6">
    <source>
        <dbReference type="ARBA" id="ARBA00023136"/>
    </source>
</evidence>
<feature type="transmembrane region" description="Helical" evidence="7">
    <location>
        <begin position="102"/>
        <end position="121"/>
    </location>
</feature>
<dbReference type="InterPro" id="IPR017039">
    <property type="entry name" value="Virul_fac_BrkB"/>
</dbReference>
<protein>
    <recommendedName>
        <fullName evidence="7">UPF0761 membrane protein NCTC10529_00677</fullName>
    </recommendedName>
</protein>
<dbReference type="InterPro" id="IPR036388">
    <property type="entry name" value="WH-like_DNA-bd_sf"/>
</dbReference>
<dbReference type="PANTHER" id="PTHR30213">
    <property type="entry name" value="INNER MEMBRANE PROTEIN YHJD"/>
    <property type="match status" value="1"/>
</dbReference>
<gene>
    <name evidence="8" type="primary">yihY</name>
    <name evidence="8" type="ORF">NCTC10529_00677</name>
</gene>
<dbReference type="HAMAP" id="MF_00672">
    <property type="entry name" value="UPF0761"/>
    <property type="match status" value="1"/>
</dbReference>
<comment type="subcellular location">
    <subcellularLocation>
        <location evidence="1 7">Cell membrane</location>
        <topology evidence="1 7">Multi-pass membrane protein</topology>
    </subcellularLocation>
</comment>
<dbReference type="Pfam" id="PF03631">
    <property type="entry name" value="Virul_fac_BrkB"/>
    <property type="match status" value="1"/>
</dbReference>
<proteinExistence type="inferred from homology"/>
<accession>A0AAX2J2Q9</accession>
<keyword evidence="3" id="KW-0997">Cell inner membrane</keyword>